<dbReference type="EnsemblPlants" id="OB06G10500.1">
    <property type="protein sequence ID" value="OB06G10500.1"/>
    <property type="gene ID" value="OB06G10500"/>
</dbReference>
<proteinExistence type="predicted"/>
<reference evidence="1" key="2">
    <citation type="submission" date="2013-04" db="UniProtKB">
        <authorList>
            <consortium name="EnsemblPlants"/>
        </authorList>
    </citation>
    <scope>IDENTIFICATION</scope>
</reference>
<evidence type="ECO:0000313" key="2">
    <source>
        <dbReference type="Proteomes" id="UP000006038"/>
    </source>
</evidence>
<keyword evidence="2" id="KW-1185">Reference proteome</keyword>
<dbReference type="Gramene" id="OB06G10500.1">
    <property type="protein sequence ID" value="OB06G10500.1"/>
    <property type="gene ID" value="OB06G10500"/>
</dbReference>
<evidence type="ECO:0000313" key="1">
    <source>
        <dbReference type="EnsemblPlants" id="OB06G10500.1"/>
    </source>
</evidence>
<dbReference type="HOGENOM" id="CLU_199438_0_0_1"/>
<dbReference type="OMA" id="YKGEKQM"/>
<organism evidence="1">
    <name type="scientific">Oryza brachyantha</name>
    <name type="common">malo sina</name>
    <dbReference type="NCBI Taxonomy" id="4533"/>
    <lineage>
        <taxon>Eukaryota</taxon>
        <taxon>Viridiplantae</taxon>
        <taxon>Streptophyta</taxon>
        <taxon>Embryophyta</taxon>
        <taxon>Tracheophyta</taxon>
        <taxon>Spermatophyta</taxon>
        <taxon>Magnoliopsida</taxon>
        <taxon>Liliopsida</taxon>
        <taxon>Poales</taxon>
        <taxon>Poaceae</taxon>
        <taxon>BOP clade</taxon>
        <taxon>Oryzoideae</taxon>
        <taxon>Oryzeae</taxon>
        <taxon>Oryzinae</taxon>
        <taxon>Oryza</taxon>
    </lineage>
</organism>
<dbReference type="Proteomes" id="UP000006038">
    <property type="component" value="Chromosome 6"/>
</dbReference>
<name>J3MAK6_ORYBR</name>
<reference evidence="1" key="1">
    <citation type="journal article" date="2013" name="Nat. Commun.">
        <title>Whole-genome sequencing of Oryza brachyantha reveals mechanisms underlying Oryza genome evolution.</title>
        <authorList>
            <person name="Chen J."/>
            <person name="Huang Q."/>
            <person name="Gao D."/>
            <person name="Wang J."/>
            <person name="Lang Y."/>
            <person name="Liu T."/>
            <person name="Li B."/>
            <person name="Bai Z."/>
            <person name="Luis Goicoechea J."/>
            <person name="Liang C."/>
            <person name="Chen C."/>
            <person name="Zhang W."/>
            <person name="Sun S."/>
            <person name="Liao Y."/>
            <person name="Zhang X."/>
            <person name="Yang L."/>
            <person name="Song C."/>
            <person name="Wang M."/>
            <person name="Shi J."/>
            <person name="Liu G."/>
            <person name="Liu J."/>
            <person name="Zhou H."/>
            <person name="Zhou W."/>
            <person name="Yu Q."/>
            <person name="An N."/>
            <person name="Chen Y."/>
            <person name="Cai Q."/>
            <person name="Wang B."/>
            <person name="Liu B."/>
            <person name="Min J."/>
            <person name="Huang Y."/>
            <person name="Wu H."/>
            <person name="Li Z."/>
            <person name="Zhang Y."/>
            <person name="Yin Y."/>
            <person name="Song W."/>
            <person name="Jiang J."/>
            <person name="Jackson S.A."/>
            <person name="Wing R.A."/>
            <person name="Wang J."/>
            <person name="Chen M."/>
        </authorList>
    </citation>
    <scope>NUCLEOTIDE SEQUENCE [LARGE SCALE GENOMIC DNA]</scope>
    <source>
        <strain evidence="1">cv. IRGC 101232</strain>
    </source>
</reference>
<protein>
    <submittedName>
        <fullName evidence="1">Uncharacterized protein</fullName>
    </submittedName>
</protein>
<sequence>MGEKACKGAAGHLIKVYKGEKQMRVRPLPRRGQVKSRIARIVMNTITSALHRALSQLPVLDNKSMPLNV</sequence>
<accession>J3MAK6</accession>
<dbReference type="eggNOG" id="ENOG502R3UI">
    <property type="taxonomic scope" value="Eukaryota"/>
</dbReference>
<dbReference type="AlphaFoldDB" id="J3MAK6"/>